<evidence type="ECO:0000313" key="2">
    <source>
        <dbReference type="EMBL" id="AHF15394.1"/>
    </source>
</evidence>
<evidence type="ECO:0000259" key="1">
    <source>
        <dbReference type="Pfam" id="PF19543"/>
    </source>
</evidence>
<keyword evidence="3" id="KW-1185">Reference proteome</keyword>
<dbReference type="RefSeq" id="WP_008584145.1">
    <property type="nucleotide sequence ID" value="NZ_CP007035.1"/>
</dbReference>
<dbReference type="Proteomes" id="UP000003586">
    <property type="component" value="Chromosome"/>
</dbReference>
<dbReference type="AlphaFoldDB" id="W0F1P2"/>
<dbReference type="Gene3D" id="3.20.20.80">
    <property type="entry name" value="Glycosidases"/>
    <property type="match status" value="1"/>
</dbReference>
<dbReference type="STRING" id="929713.NIASO_09965"/>
<dbReference type="EMBL" id="CP007035">
    <property type="protein sequence ID" value="AHF15394.1"/>
    <property type="molecule type" value="Genomic_DNA"/>
</dbReference>
<reference evidence="2 3" key="1">
    <citation type="submission" date="2013-12" db="EMBL/GenBank/DDBJ databases">
        <authorList>
            <consortium name="DOE Joint Genome Institute"/>
            <person name="Eisen J."/>
            <person name="Huntemann M."/>
            <person name="Han J."/>
            <person name="Chen A."/>
            <person name="Kyrpides N."/>
            <person name="Mavromatis K."/>
            <person name="Markowitz V."/>
            <person name="Palaniappan K."/>
            <person name="Ivanova N."/>
            <person name="Schaumberg A."/>
            <person name="Pati A."/>
            <person name="Liolios K."/>
            <person name="Nordberg H.P."/>
            <person name="Cantor M.N."/>
            <person name="Hua S.X."/>
            <person name="Woyke T."/>
        </authorList>
    </citation>
    <scope>NUCLEOTIDE SEQUENCE [LARGE SCALE GENOMIC DNA]</scope>
    <source>
        <strain evidence="3">DSM 19437</strain>
    </source>
</reference>
<dbReference type="HOGENOM" id="CLU_297501_0_0_10"/>
<gene>
    <name evidence="2" type="ORF">NIASO_09965</name>
</gene>
<sequence length="993" mass="112193">MKYLFLLIAIASLNQLRAQDIKYTNGHNEWNADSLGNHRVVVAFTGTGKFAKTTIEWRRRDKNPDQKRIIVQDAKTGKKILNVKTESISNKNGTFIFEPLSGQGTYYIYYLASKNSGSPNYPTVHYLQPEQTASNEWLGAIPEALKINTTVKEIESINAFNSFYPMEVIATGAESAALIRKYKRTDYVVFPEDRQYPVKMFDRIPYRWVQRGAVTQFTGSALRGENYALQLNVYALQNLEQLSVSFADLKDAKGNVIAAKNLSCINTGGTDYKGNPFTKIVNVTKDSIQPLWCLLDVPATAKPGIYKGAATVKAANAAVTVVPIQLTVGNALAKNGNIAEPWKQTRLKWLNSTMAQENTVIAPYTPLVLKDNTIDLLGRKVAIAPSGFPAQISTFFNEEMTGLQSAPNLLLTEPIHFHFFGADGKELKLTDGPLTYTRQTPGTIEWNNVNKNDKIQMDLHASLEFDGFLSYTVKITALQDIDFKNITLHIPFTKESSKYLMGLGEKGELRPDSLAWKWNVAQKNQDAVWVGAVNAGLQYTLRDEKYIRPLNTNFYLQKPLLLPTSWGNGDKGGITIAQKGKSILADNYSGERHMKKGDTLYYNFNLLITPFHTINTDFQWATRFYHKYDSIQKIKNIGATIINIHHGTAINPWINYPFIEWQKMKSYIDQAHQNGLKVKIYNTVRELSDHAYELFPLRSLGHEVYSTGKGGGFSWLQEHVDTDYIAAWFVPEVKDAAIINSGMSRWHNYYVEGMNWLTQNVGIDGIYLDDVAFDRITMKRIKRVLTADGHPGIIDLHSANQFNKRDGFINSANLYMEHFPYLNRLWFGEYFDYENNSPAFFLTEVSGIPFGLMGEMLQDGGNAWRGMVYGMTCRIPWTENADPTGIWKLWDQFGMQGTKMVGYWVSNPPVKTDNEKIKATTYKKEGKALVSIGSWNETDTDVSLLIDWKQLGIDPAKATITAPAVKNFQEARNFKVGEKIPVQKNKGWLLVIQ</sequence>
<dbReference type="KEGG" id="nso:NIASO_09965"/>
<proteinExistence type="predicted"/>
<protein>
    <recommendedName>
        <fullName evidence="1">Glycoside hydrolase 123-like N-terminal domain-containing protein</fullName>
    </recommendedName>
</protein>
<organism evidence="2 3">
    <name type="scientific">Niabella soli DSM 19437</name>
    <dbReference type="NCBI Taxonomy" id="929713"/>
    <lineage>
        <taxon>Bacteria</taxon>
        <taxon>Pseudomonadati</taxon>
        <taxon>Bacteroidota</taxon>
        <taxon>Chitinophagia</taxon>
        <taxon>Chitinophagales</taxon>
        <taxon>Chitinophagaceae</taxon>
        <taxon>Niabella</taxon>
    </lineage>
</organism>
<dbReference type="InterPro" id="IPR045711">
    <property type="entry name" value="GH123-like_N"/>
</dbReference>
<evidence type="ECO:0000313" key="3">
    <source>
        <dbReference type="Proteomes" id="UP000003586"/>
    </source>
</evidence>
<dbReference type="Pfam" id="PF19543">
    <property type="entry name" value="GH123_N"/>
    <property type="match status" value="1"/>
</dbReference>
<feature type="domain" description="Glycoside hydrolase 123-like N-terminal" evidence="1">
    <location>
        <begin position="28"/>
        <end position="993"/>
    </location>
</feature>
<accession>W0F1P2</accession>
<dbReference type="eggNOG" id="ENOG502Z8VG">
    <property type="taxonomic scope" value="Bacteria"/>
</dbReference>
<name>W0F1P2_9BACT</name>